<dbReference type="PANTHER" id="PTHR23076">
    <property type="entry name" value="METALLOPROTEASE M41 FTSH"/>
    <property type="match status" value="1"/>
</dbReference>
<dbReference type="EMBL" id="UOGJ01000150">
    <property type="protein sequence ID" value="VAX38094.1"/>
    <property type="molecule type" value="Genomic_DNA"/>
</dbReference>
<gene>
    <name evidence="10" type="ORF">MNBD_UNCLBAC01-1355</name>
</gene>
<dbReference type="SUPFAM" id="SSF140990">
    <property type="entry name" value="FtsH protease domain-like"/>
    <property type="match status" value="1"/>
</dbReference>
<dbReference type="Pfam" id="PF17862">
    <property type="entry name" value="AAA_lid_3"/>
    <property type="match status" value="1"/>
</dbReference>
<evidence type="ECO:0000256" key="6">
    <source>
        <dbReference type="ARBA" id="ARBA00022833"/>
    </source>
</evidence>
<keyword evidence="8" id="KW-0812">Transmembrane</keyword>
<feature type="domain" description="AAA+ ATPase" evidence="9">
    <location>
        <begin position="135"/>
        <end position="281"/>
    </location>
</feature>
<dbReference type="GO" id="GO:0004176">
    <property type="term" value="F:ATP-dependent peptidase activity"/>
    <property type="evidence" value="ECO:0007669"/>
    <property type="project" value="InterPro"/>
</dbReference>
<name>A0A3B1DPP4_9ZZZZ</name>
<dbReference type="GO" id="GO:0030163">
    <property type="term" value="P:protein catabolic process"/>
    <property type="evidence" value="ECO:0007669"/>
    <property type="project" value="TreeGrafter"/>
</dbReference>
<dbReference type="InterPro" id="IPR003959">
    <property type="entry name" value="ATPase_AAA_core"/>
</dbReference>
<dbReference type="Gene3D" id="3.40.50.300">
    <property type="entry name" value="P-loop containing nucleotide triphosphate hydrolases"/>
    <property type="match status" value="1"/>
</dbReference>
<dbReference type="GO" id="GO:0006508">
    <property type="term" value="P:proteolysis"/>
    <property type="evidence" value="ECO:0007669"/>
    <property type="project" value="UniProtKB-KW"/>
</dbReference>
<organism evidence="10">
    <name type="scientific">hydrothermal vent metagenome</name>
    <dbReference type="NCBI Taxonomy" id="652676"/>
    <lineage>
        <taxon>unclassified sequences</taxon>
        <taxon>metagenomes</taxon>
        <taxon>ecological metagenomes</taxon>
    </lineage>
</organism>
<dbReference type="SMART" id="SM00382">
    <property type="entry name" value="AAA"/>
    <property type="match status" value="1"/>
</dbReference>
<sequence length="560" mass="62983">MKKFLIYIRIHWLLILIIAFIIGIIGLMSTLLYLGITSYNTMEPFAKRQIMAMQVIYLPMGIIQAFIFVFFIQIAQHLSMNSGMLSRLGREKMTDAKSDVKWDDVIGMENAKKEAWEIVKLLKDRHLLKKIGGKIVKGTMMIGPPGCGKTYLAKAIAAECGMPLLSAVGSEFVGMFVGQGASQMKALFKQARSKAELEGGCIIFIDEIDSFARPRMADTGFGGGISHNATINQFLTELDGLRKKENNIVVIAATNFGEQDLDPAIMRAGRFDRKIYITKPNLKEREDLFKFYLKRIKADPEVNASILARRALWYTPSDIDSMVREAGIISLREKREKINMKDLSEAYDRVTYGNKSNINMSDEDKKWTAYHETGHAILAYLTHPKDDVVKATIIPRKGFLGFVSHKPSEEHYSHNREYFSAQIKISIASYVAEEMTFGSTTSGVGGGPGADFNTAINIARQMVWSYGMGKSGYIGDYGTTGSPCNNALSDKIKEILEDDVQDLLQTNLKEVRDILTQHKDLLEYFAQELLKKEELEYDEIQSIFNKFNVKPLSGRTLKIS</sequence>
<dbReference type="PANTHER" id="PTHR23076:SF97">
    <property type="entry name" value="ATP-DEPENDENT ZINC METALLOPROTEASE YME1L1"/>
    <property type="match status" value="1"/>
</dbReference>
<keyword evidence="7" id="KW-0482">Metalloprotease</keyword>
<keyword evidence="10" id="KW-0132">Cell division</keyword>
<dbReference type="Gene3D" id="1.10.8.60">
    <property type="match status" value="1"/>
</dbReference>
<dbReference type="GO" id="GO:0005524">
    <property type="term" value="F:ATP binding"/>
    <property type="evidence" value="ECO:0007669"/>
    <property type="project" value="InterPro"/>
</dbReference>
<keyword evidence="8" id="KW-1133">Transmembrane helix</keyword>
<proteinExistence type="inferred from homology"/>
<evidence type="ECO:0000256" key="5">
    <source>
        <dbReference type="ARBA" id="ARBA00022801"/>
    </source>
</evidence>
<evidence type="ECO:0000259" key="9">
    <source>
        <dbReference type="SMART" id="SM00382"/>
    </source>
</evidence>
<dbReference type="AlphaFoldDB" id="A0A3B1DPP4"/>
<accession>A0A3B1DPP4</accession>
<keyword evidence="10" id="KW-0131">Cell cycle</keyword>
<keyword evidence="4" id="KW-0479">Metal-binding</keyword>
<dbReference type="GO" id="GO:0005886">
    <property type="term" value="C:plasma membrane"/>
    <property type="evidence" value="ECO:0007669"/>
    <property type="project" value="TreeGrafter"/>
</dbReference>
<dbReference type="InterPro" id="IPR000642">
    <property type="entry name" value="Peptidase_M41"/>
</dbReference>
<dbReference type="GO" id="GO:0051301">
    <property type="term" value="P:cell division"/>
    <property type="evidence" value="ECO:0007669"/>
    <property type="project" value="UniProtKB-KW"/>
</dbReference>
<evidence type="ECO:0000256" key="2">
    <source>
        <dbReference type="ARBA" id="ARBA00010044"/>
    </source>
</evidence>
<keyword evidence="5 10" id="KW-0378">Hydrolase</keyword>
<dbReference type="GO" id="GO:0016887">
    <property type="term" value="F:ATP hydrolysis activity"/>
    <property type="evidence" value="ECO:0007669"/>
    <property type="project" value="InterPro"/>
</dbReference>
<keyword evidence="6" id="KW-0862">Zinc</keyword>
<evidence type="ECO:0000256" key="8">
    <source>
        <dbReference type="SAM" id="Phobius"/>
    </source>
</evidence>
<feature type="transmembrane region" description="Helical" evidence="8">
    <location>
        <begin position="12"/>
        <end position="36"/>
    </location>
</feature>
<dbReference type="GO" id="GO:0004222">
    <property type="term" value="F:metalloendopeptidase activity"/>
    <property type="evidence" value="ECO:0007669"/>
    <property type="project" value="InterPro"/>
</dbReference>
<dbReference type="GO" id="GO:0046872">
    <property type="term" value="F:metal ion binding"/>
    <property type="evidence" value="ECO:0007669"/>
    <property type="project" value="UniProtKB-KW"/>
</dbReference>
<dbReference type="Pfam" id="PF01434">
    <property type="entry name" value="Peptidase_M41"/>
    <property type="match status" value="1"/>
</dbReference>
<dbReference type="Gene3D" id="1.20.58.760">
    <property type="entry name" value="Peptidase M41"/>
    <property type="match status" value="1"/>
</dbReference>
<evidence type="ECO:0000256" key="7">
    <source>
        <dbReference type="ARBA" id="ARBA00023049"/>
    </source>
</evidence>
<feature type="transmembrane region" description="Helical" evidence="8">
    <location>
        <begin position="56"/>
        <end position="75"/>
    </location>
</feature>
<dbReference type="SUPFAM" id="SSF52540">
    <property type="entry name" value="P-loop containing nucleoside triphosphate hydrolases"/>
    <property type="match status" value="1"/>
</dbReference>
<reference evidence="10" key="1">
    <citation type="submission" date="2018-06" db="EMBL/GenBank/DDBJ databases">
        <authorList>
            <person name="Zhirakovskaya E."/>
        </authorList>
    </citation>
    <scope>NUCLEOTIDE SEQUENCE</scope>
</reference>
<evidence type="ECO:0000313" key="10">
    <source>
        <dbReference type="EMBL" id="VAX38094.1"/>
    </source>
</evidence>
<dbReference type="InterPro" id="IPR037219">
    <property type="entry name" value="Peptidase_M41-like"/>
</dbReference>
<dbReference type="InterPro" id="IPR003593">
    <property type="entry name" value="AAA+_ATPase"/>
</dbReference>
<dbReference type="Pfam" id="PF00004">
    <property type="entry name" value="AAA"/>
    <property type="match status" value="1"/>
</dbReference>
<comment type="similarity">
    <text evidence="2">In the C-terminal section; belongs to the peptidase M41 family.</text>
</comment>
<dbReference type="EC" id="3.4.24.-" evidence="10"/>
<dbReference type="InterPro" id="IPR027417">
    <property type="entry name" value="P-loop_NTPase"/>
</dbReference>
<keyword evidence="3" id="KW-0645">Protease</keyword>
<dbReference type="InterPro" id="IPR041569">
    <property type="entry name" value="AAA_lid_3"/>
</dbReference>
<keyword evidence="8" id="KW-0472">Membrane</keyword>
<dbReference type="FunFam" id="3.40.50.300:FF:002568">
    <property type="entry name" value="Cell division protein (FtsH)"/>
    <property type="match status" value="1"/>
</dbReference>
<evidence type="ECO:0000256" key="1">
    <source>
        <dbReference type="ARBA" id="ARBA00001947"/>
    </source>
</evidence>
<evidence type="ECO:0000256" key="3">
    <source>
        <dbReference type="ARBA" id="ARBA00022670"/>
    </source>
</evidence>
<protein>
    <submittedName>
        <fullName evidence="10">Cell division protein FtsH</fullName>
        <ecNumber evidence="10">3.4.24.-</ecNumber>
    </submittedName>
</protein>
<evidence type="ECO:0000256" key="4">
    <source>
        <dbReference type="ARBA" id="ARBA00022723"/>
    </source>
</evidence>
<comment type="cofactor">
    <cofactor evidence="1">
        <name>Zn(2+)</name>
        <dbReference type="ChEBI" id="CHEBI:29105"/>
    </cofactor>
</comment>